<sequence>MKSMFKEFDEKHKLQVKLGNGKETQVERKGIVAIEISHGKVKLLCYVQFVPNLGYNLLSVGQLMAGGYSISFDDGACVIKDKQSGQTLINVNMA</sequence>
<reference evidence="2" key="1">
    <citation type="journal article" date="2023" name="G3 (Bethesda)">
        <title>Genome assembly and association tests identify interacting loci associated with vigor, precocity, and sex in interspecific pistachio rootstocks.</title>
        <authorList>
            <person name="Palmer W."/>
            <person name="Jacygrad E."/>
            <person name="Sagayaradj S."/>
            <person name="Cavanaugh K."/>
            <person name="Han R."/>
            <person name="Bertier L."/>
            <person name="Beede B."/>
            <person name="Kafkas S."/>
            <person name="Golino D."/>
            <person name="Preece J."/>
            <person name="Michelmore R."/>
        </authorList>
    </citation>
    <scope>NUCLEOTIDE SEQUENCE [LARGE SCALE GENOMIC DNA]</scope>
</reference>
<protein>
    <submittedName>
        <fullName evidence="1">Uncharacterized protein</fullName>
    </submittedName>
</protein>
<accession>A0ACC1C0Z0</accession>
<name>A0ACC1C0Z0_9ROSI</name>
<comment type="caution">
    <text evidence="1">The sequence shown here is derived from an EMBL/GenBank/DDBJ whole genome shotgun (WGS) entry which is preliminary data.</text>
</comment>
<organism evidence="1 2">
    <name type="scientific">Pistacia atlantica</name>
    <dbReference type="NCBI Taxonomy" id="434234"/>
    <lineage>
        <taxon>Eukaryota</taxon>
        <taxon>Viridiplantae</taxon>
        <taxon>Streptophyta</taxon>
        <taxon>Embryophyta</taxon>
        <taxon>Tracheophyta</taxon>
        <taxon>Spermatophyta</taxon>
        <taxon>Magnoliopsida</taxon>
        <taxon>eudicotyledons</taxon>
        <taxon>Gunneridae</taxon>
        <taxon>Pentapetalae</taxon>
        <taxon>rosids</taxon>
        <taxon>malvids</taxon>
        <taxon>Sapindales</taxon>
        <taxon>Anacardiaceae</taxon>
        <taxon>Pistacia</taxon>
    </lineage>
</organism>
<evidence type="ECO:0000313" key="2">
    <source>
        <dbReference type="Proteomes" id="UP001164250"/>
    </source>
</evidence>
<dbReference type="Proteomes" id="UP001164250">
    <property type="component" value="Chromosome 2"/>
</dbReference>
<proteinExistence type="predicted"/>
<dbReference type="EMBL" id="CM047898">
    <property type="protein sequence ID" value="KAJ0105786.1"/>
    <property type="molecule type" value="Genomic_DNA"/>
</dbReference>
<keyword evidence="2" id="KW-1185">Reference proteome</keyword>
<gene>
    <name evidence="1" type="ORF">Patl1_18156</name>
</gene>
<evidence type="ECO:0000313" key="1">
    <source>
        <dbReference type="EMBL" id="KAJ0105786.1"/>
    </source>
</evidence>